<evidence type="ECO:0000313" key="7">
    <source>
        <dbReference type="Proteomes" id="UP000638560"/>
    </source>
</evidence>
<dbReference type="InterPro" id="IPR012292">
    <property type="entry name" value="Globin/Proto"/>
</dbReference>
<keyword evidence="5" id="KW-1133">Transmembrane helix</keyword>
<keyword evidence="7" id="KW-1185">Reference proteome</keyword>
<dbReference type="Proteomes" id="UP000638560">
    <property type="component" value="Unassembled WGS sequence"/>
</dbReference>
<evidence type="ECO:0000256" key="5">
    <source>
        <dbReference type="SAM" id="Phobius"/>
    </source>
</evidence>
<keyword evidence="3" id="KW-0479">Metal-binding</keyword>
<reference evidence="6 7" key="1">
    <citation type="submission" date="2020-11" db="EMBL/GenBank/DDBJ databases">
        <title>A novel isolate from a Black sea contaminated sediment with potential to produce alkanes: Plantactinospora alkalitolerans sp. nov.</title>
        <authorList>
            <person name="Carro L."/>
            <person name="Veyisoglu A."/>
            <person name="Guven K."/>
            <person name="Schumann P."/>
            <person name="Klenk H.-P."/>
            <person name="Sahin N."/>
        </authorList>
    </citation>
    <scope>NUCLEOTIDE SEQUENCE [LARGE SCALE GENOMIC DNA]</scope>
    <source>
        <strain evidence="6 7">S1510</strain>
    </source>
</reference>
<organism evidence="6 7">
    <name type="scientific">Plantactinospora alkalitolerans</name>
    <dbReference type="NCBI Taxonomy" id="2789879"/>
    <lineage>
        <taxon>Bacteria</taxon>
        <taxon>Bacillati</taxon>
        <taxon>Actinomycetota</taxon>
        <taxon>Actinomycetes</taxon>
        <taxon>Micromonosporales</taxon>
        <taxon>Micromonosporaceae</taxon>
        <taxon>Plantactinospora</taxon>
    </lineage>
</organism>
<sequence>MDVLIPAGVGVIVVVGIAVLWRVFAPREPRQPSITEPATAPEDRITMYDRVGPDTIRVAVDQFYHRVLGDPRLSHYFAGVNMSRLHRHQALFIGQILGGPVHFQMHQLEAIHRRLRIDRDTYWAAAFHLIAVMSSVGASDDVRLHLFGALLDLEGRIVANPARAAV</sequence>
<dbReference type="InterPro" id="IPR001486">
    <property type="entry name" value="Hemoglobin_trunc"/>
</dbReference>
<dbReference type="InterPro" id="IPR009050">
    <property type="entry name" value="Globin-like_sf"/>
</dbReference>
<evidence type="ECO:0000256" key="4">
    <source>
        <dbReference type="ARBA" id="ARBA00023004"/>
    </source>
</evidence>
<keyword evidence="5" id="KW-0812">Transmembrane</keyword>
<keyword evidence="5" id="KW-0472">Membrane</keyword>
<gene>
    <name evidence="6" type="ORF">I0C86_40440</name>
</gene>
<dbReference type="RefSeq" id="WP_196206612.1">
    <property type="nucleotide sequence ID" value="NZ_JADPUN010000422.1"/>
</dbReference>
<evidence type="ECO:0000256" key="2">
    <source>
        <dbReference type="ARBA" id="ARBA00022617"/>
    </source>
</evidence>
<dbReference type="EMBL" id="JADPUN010000422">
    <property type="protein sequence ID" value="MBF9135150.1"/>
    <property type="molecule type" value="Genomic_DNA"/>
</dbReference>
<evidence type="ECO:0000256" key="1">
    <source>
        <dbReference type="ARBA" id="ARBA00022448"/>
    </source>
</evidence>
<dbReference type="Pfam" id="PF01152">
    <property type="entry name" value="Bac_globin"/>
    <property type="match status" value="1"/>
</dbReference>
<evidence type="ECO:0000256" key="3">
    <source>
        <dbReference type="ARBA" id="ARBA00022723"/>
    </source>
</evidence>
<keyword evidence="4" id="KW-0408">Iron</keyword>
<name>A0ABS0H9N8_9ACTN</name>
<keyword evidence="2" id="KW-0349">Heme</keyword>
<proteinExistence type="predicted"/>
<dbReference type="SUPFAM" id="SSF46458">
    <property type="entry name" value="Globin-like"/>
    <property type="match status" value="1"/>
</dbReference>
<comment type="caution">
    <text evidence="6">The sequence shown here is derived from an EMBL/GenBank/DDBJ whole genome shotgun (WGS) entry which is preliminary data.</text>
</comment>
<evidence type="ECO:0000313" key="6">
    <source>
        <dbReference type="EMBL" id="MBF9135150.1"/>
    </source>
</evidence>
<accession>A0ABS0H9N8</accession>
<dbReference type="Gene3D" id="1.10.490.10">
    <property type="entry name" value="Globins"/>
    <property type="match status" value="1"/>
</dbReference>
<dbReference type="CDD" id="cd00454">
    <property type="entry name" value="TrHb1_N"/>
    <property type="match status" value="1"/>
</dbReference>
<feature type="transmembrane region" description="Helical" evidence="5">
    <location>
        <begin position="6"/>
        <end position="24"/>
    </location>
</feature>
<protein>
    <submittedName>
        <fullName evidence="6">Group 1 truncated hemoglobin</fullName>
    </submittedName>
</protein>
<keyword evidence="1" id="KW-0813">Transport</keyword>